<proteinExistence type="predicted"/>
<evidence type="ECO:0000313" key="2">
    <source>
        <dbReference type="Proteomes" id="UP000504606"/>
    </source>
</evidence>
<dbReference type="AlphaFoldDB" id="A0A9C6UD87"/>
<name>A0A9C6UD87_FRAOC</name>
<dbReference type="OrthoDB" id="6343941at2759"/>
<dbReference type="Proteomes" id="UP000504606">
    <property type="component" value="Unplaced"/>
</dbReference>
<dbReference type="PANTHER" id="PTHR21261:SF5">
    <property type="entry name" value="BEATEN PATH VA, ISOFORM A-RELATED"/>
    <property type="match status" value="1"/>
</dbReference>
<dbReference type="InterPro" id="IPR036179">
    <property type="entry name" value="Ig-like_dom_sf"/>
</dbReference>
<organism evidence="2 3">
    <name type="scientific">Frankliniella occidentalis</name>
    <name type="common">Western flower thrips</name>
    <name type="synonym">Euthrips occidentalis</name>
    <dbReference type="NCBI Taxonomy" id="133901"/>
    <lineage>
        <taxon>Eukaryota</taxon>
        <taxon>Metazoa</taxon>
        <taxon>Ecdysozoa</taxon>
        <taxon>Arthropoda</taxon>
        <taxon>Hexapoda</taxon>
        <taxon>Insecta</taxon>
        <taxon>Pterygota</taxon>
        <taxon>Neoptera</taxon>
        <taxon>Paraneoptera</taxon>
        <taxon>Thysanoptera</taxon>
        <taxon>Terebrantia</taxon>
        <taxon>Thripoidea</taxon>
        <taxon>Thripidae</taxon>
        <taxon>Frankliniella</taxon>
    </lineage>
</organism>
<dbReference type="Pfam" id="PF07686">
    <property type="entry name" value="V-set"/>
    <property type="match status" value="1"/>
</dbReference>
<dbReference type="GeneID" id="113204345"/>
<dbReference type="SMART" id="SM00409">
    <property type="entry name" value="IG"/>
    <property type="match status" value="1"/>
</dbReference>
<protein>
    <submittedName>
        <fullName evidence="3">Uncharacterized protein LOC113204345</fullName>
    </submittedName>
</protein>
<dbReference type="RefSeq" id="XP_052124589.1">
    <property type="nucleotide sequence ID" value="XM_052268629.1"/>
</dbReference>
<dbReference type="SUPFAM" id="SSF48726">
    <property type="entry name" value="Immunoglobulin"/>
    <property type="match status" value="1"/>
</dbReference>
<dbReference type="PANTHER" id="PTHR21261">
    <property type="entry name" value="BEAT PROTEIN"/>
    <property type="match status" value="1"/>
</dbReference>
<gene>
    <name evidence="3" type="primary">LOC113204345</name>
</gene>
<feature type="domain" description="Ig-like" evidence="1">
    <location>
        <begin position="41"/>
        <end position="160"/>
    </location>
</feature>
<dbReference type="Gene3D" id="2.60.40.10">
    <property type="entry name" value="Immunoglobulins"/>
    <property type="match status" value="1"/>
</dbReference>
<dbReference type="InterPro" id="IPR007110">
    <property type="entry name" value="Ig-like_dom"/>
</dbReference>
<reference evidence="3" key="1">
    <citation type="submission" date="2025-08" db="UniProtKB">
        <authorList>
            <consortium name="RefSeq"/>
        </authorList>
    </citation>
    <scope>IDENTIFICATION</scope>
    <source>
        <tissue evidence="3">Whole organism</tissue>
    </source>
</reference>
<evidence type="ECO:0000313" key="3">
    <source>
        <dbReference type="RefSeq" id="XP_052124589.1"/>
    </source>
</evidence>
<evidence type="ECO:0000259" key="1">
    <source>
        <dbReference type="PROSITE" id="PS50835"/>
    </source>
</evidence>
<dbReference type="FunFam" id="2.60.40.10:FF:000437">
    <property type="entry name" value="Beat-IIIc, isoform A"/>
    <property type="match status" value="1"/>
</dbReference>
<dbReference type="InterPro" id="IPR003599">
    <property type="entry name" value="Ig_sub"/>
</dbReference>
<dbReference type="InterPro" id="IPR013783">
    <property type="entry name" value="Ig-like_fold"/>
</dbReference>
<dbReference type="InterPro" id="IPR013106">
    <property type="entry name" value="Ig_V-set"/>
</dbReference>
<accession>A0A9C6UD87</accession>
<dbReference type="KEGG" id="foc:113204345"/>
<keyword evidence="2" id="KW-1185">Reference proteome</keyword>
<dbReference type="PROSITE" id="PS50835">
    <property type="entry name" value="IG_LIKE"/>
    <property type="match status" value="1"/>
</dbReference>
<sequence length="192" mass="20549">MIPGDVVAVDGAGGGGGGGPAAARSRRRSPPLLDTLAVLVPLLFISAASGLQITELSVPDHADVGDTAELVCHHDLGDATLNSVKWYKDEREFFRYTPGESPRTRTFPLQGISLDLAPKSASDTKVTLTQLTFNSSGTYRCEVSADAPKFETVHRESNMTVMGEYKNDNPSRILVSALFNTSLQTHHPVAVI</sequence>